<proteinExistence type="predicted"/>
<keyword evidence="1" id="KW-1133">Transmembrane helix</keyword>
<gene>
    <name evidence="2" type="ORF">K435DRAFT_788912</name>
</gene>
<sequence length="129" mass="14478">MFAYLAVCETIILALTIFKAGKHGQSRSHSSFIFKFFLYVFSYNIVALTSTAANIISRTALAEGYTALFLGQPYIPSSPLACFYIFVKKQQMQPYPQLNSVRVSRQLVTVDEGQSWFGGPFERSLVSIE</sequence>
<organism evidence="2 3">
    <name type="scientific">Dendrothele bispora (strain CBS 962.96)</name>
    <dbReference type="NCBI Taxonomy" id="1314807"/>
    <lineage>
        <taxon>Eukaryota</taxon>
        <taxon>Fungi</taxon>
        <taxon>Dikarya</taxon>
        <taxon>Basidiomycota</taxon>
        <taxon>Agaricomycotina</taxon>
        <taxon>Agaricomycetes</taxon>
        <taxon>Agaricomycetidae</taxon>
        <taxon>Agaricales</taxon>
        <taxon>Agaricales incertae sedis</taxon>
        <taxon>Dendrothele</taxon>
    </lineage>
</organism>
<keyword evidence="1" id="KW-0812">Transmembrane</keyword>
<feature type="transmembrane region" description="Helical" evidence="1">
    <location>
        <begin position="36"/>
        <end position="56"/>
    </location>
</feature>
<name>A0A4S8MV60_DENBC</name>
<evidence type="ECO:0000313" key="2">
    <source>
        <dbReference type="EMBL" id="THV07147.1"/>
    </source>
</evidence>
<keyword evidence="1" id="KW-0472">Membrane</keyword>
<reference evidence="2 3" key="1">
    <citation type="journal article" date="2019" name="Nat. Ecol. Evol.">
        <title>Megaphylogeny resolves global patterns of mushroom evolution.</title>
        <authorList>
            <person name="Varga T."/>
            <person name="Krizsan K."/>
            <person name="Foldi C."/>
            <person name="Dima B."/>
            <person name="Sanchez-Garcia M."/>
            <person name="Sanchez-Ramirez S."/>
            <person name="Szollosi G.J."/>
            <person name="Szarkandi J.G."/>
            <person name="Papp V."/>
            <person name="Albert L."/>
            <person name="Andreopoulos W."/>
            <person name="Angelini C."/>
            <person name="Antonin V."/>
            <person name="Barry K.W."/>
            <person name="Bougher N.L."/>
            <person name="Buchanan P."/>
            <person name="Buyck B."/>
            <person name="Bense V."/>
            <person name="Catcheside P."/>
            <person name="Chovatia M."/>
            <person name="Cooper J."/>
            <person name="Damon W."/>
            <person name="Desjardin D."/>
            <person name="Finy P."/>
            <person name="Geml J."/>
            <person name="Haridas S."/>
            <person name="Hughes K."/>
            <person name="Justo A."/>
            <person name="Karasinski D."/>
            <person name="Kautmanova I."/>
            <person name="Kiss B."/>
            <person name="Kocsube S."/>
            <person name="Kotiranta H."/>
            <person name="LaButti K.M."/>
            <person name="Lechner B.E."/>
            <person name="Liimatainen K."/>
            <person name="Lipzen A."/>
            <person name="Lukacs Z."/>
            <person name="Mihaltcheva S."/>
            <person name="Morgado L.N."/>
            <person name="Niskanen T."/>
            <person name="Noordeloos M.E."/>
            <person name="Ohm R.A."/>
            <person name="Ortiz-Santana B."/>
            <person name="Ovrebo C."/>
            <person name="Racz N."/>
            <person name="Riley R."/>
            <person name="Savchenko A."/>
            <person name="Shiryaev A."/>
            <person name="Soop K."/>
            <person name="Spirin V."/>
            <person name="Szebenyi C."/>
            <person name="Tomsovsky M."/>
            <person name="Tulloss R.E."/>
            <person name="Uehling J."/>
            <person name="Grigoriev I.V."/>
            <person name="Vagvolgyi C."/>
            <person name="Papp T."/>
            <person name="Martin F.M."/>
            <person name="Miettinen O."/>
            <person name="Hibbett D.S."/>
            <person name="Nagy L.G."/>
        </authorList>
    </citation>
    <scope>NUCLEOTIDE SEQUENCE [LARGE SCALE GENOMIC DNA]</scope>
    <source>
        <strain evidence="2 3">CBS 962.96</strain>
    </source>
</reference>
<accession>A0A4S8MV60</accession>
<keyword evidence="3" id="KW-1185">Reference proteome</keyword>
<dbReference type="Proteomes" id="UP000297245">
    <property type="component" value="Unassembled WGS sequence"/>
</dbReference>
<protein>
    <submittedName>
        <fullName evidence="2">Uncharacterized protein</fullName>
    </submittedName>
</protein>
<feature type="transmembrane region" description="Helical" evidence="1">
    <location>
        <begin position="68"/>
        <end position="87"/>
    </location>
</feature>
<evidence type="ECO:0000256" key="1">
    <source>
        <dbReference type="SAM" id="Phobius"/>
    </source>
</evidence>
<dbReference type="EMBL" id="ML179039">
    <property type="protein sequence ID" value="THV07147.1"/>
    <property type="molecule type" value="Genomic_DNA"/>
</dbReference>
<dbReference type="AlphaFoldDB" id="A0A4S8MV60"/>
<evidence type="ECO:0000313" key="3">
    <source>
        <dbReference type="Proteomes" id="UP000297245"/>
    </source>
</evidence>
<dbReference type="OrthoDB" id="3012748at2759"/>